<name>A0ACC2YYX0_9PEZI</name>
<dbReference type="Proteomes" id="UP001172680">
    <property type="component" value="Unassembled WGS sequence"/>
</dbReference>
<reference evidence="1" key="1">
    <citation type="submission" date="2022-10" db="EMBL/GenBank/DDBJ databases">
        <title>Culturing micro-colonial fungi from biological soil crusts in the Mojave desert and describing Neophaeococcomyces mojavensis, and introducing the new genera and species Taxawa tesnikishii.</title>
        <authorList>
            <person name="Kurbessoian T."/>
            <person name="Stajich J.E."/>
        </authorList>
    </citation>
    <scope>NUCLEOTIDE SEQUENCE</scope>
    <source>
        <strain evidence="1">JES_115</strain>
    </source>
</reference>
<sequence length="129" mass="12617">MKLSLPILALALAASACANDTVSHSHDSVSATSITTHTSTRTVMRVVTETHTGVPPTSAANVRAESSVYVASTGILPASGNATVPTGTGFKATAAPTQSAKPFTGAGNALRGVSAGALAIVGGVAAFVL</sequence>
<keyword evidence="2" id="KW-1185">Reference proteome</keyword>
<protein>
    <submittedName>
        <fullName evidence="1">Uncharacterized protein</fullName>
    </submittedName>
</protein>
<organism evidence="1 2">
    <name type="scientific">Coniosporium tulheliwenetii</name>
    <dbReference type="NCBI Taxonomy" id="3383036"/>
    <lineage>
        <taxon>Eukaryota</taxon>
        <taxon>Fungi</taxon>
        <taxon>Dikarya</taxon>
        <taxon>Ascomycota</taxon>
        <taxon>Pezizomycotina</taxon>
        <taxon>Dothideomycetes</taxon>
        <taxon>Dothideomycetes incertae sedis</taxon>
        <taxon>Coniosporium</taxon>
    </lineage>
</organism>
<comment type="caution">
    <text evidence="1">The sequence shown here is derived from an EMBL/GenBank/DDBJ whole genome shotgun (WGS) entry which is preliminary data.</text>
</comment>
<evidence type="ECO:0000313" key="2">
    <source>
        <dbReference type="Proteomes" id="UP001172680"/>
    </source>
</evidence>
<dbReference type="EMBL" id="JAPDRP010000017">
    <property type="protein sequence ID" value="KAJ9640519.1"/>
    <property type="molecule type" value="Genomic_DNA"/>
</dbReference>
<proteinExistence type="predicted"/>
<evidence type="ECO:0000313" key="1">
    <source>
        <dbReference type="EMBL" id="KAJ9640519.1"/>
    </source>
</evidence>
<accession>A0ACC2YYX0</accession>
<gene>
    <name evidence="1" type="ORF">H2199_006058</name>
</gene>